<feature type="region of interest" description="Disordered" evidence="1">
    <location>
        <begin position="165"/>
        <end position="188"/>
    </location>
</feature>
<name>A0A0H2SBY9_9AGAM</name>
<dbReference type="EMBL" id="KQ085888">
    <property type="protein sequence ID" value="KLO19248.1"/>
    <property type="molecule type" value="Genomic_DNA"/>
</dbReference>
<proteinExistence type="predicted"/>
<organism evidence="2 3">
    <name type="scientific">Schizopora paradoxa</name>
    <dbReference type="NCBI Taxonomy" id="27342"/>
    <lineage>
        <taxon>Eukaryota</taxon>
        <taxon>Fungi</taxon>
        <taxon>Dikarya</taxon>
        <taxon>Basidiomycota</taxon>
        <taxon>Agaricomycotina</taxon>
        <taxon>Agaricomycetes</taxon>
        <taxon>Hymenochaetales</taxon>
        <taxon>Schizoporaceae</taxon>
        <taxon>Schizopora</taxon>
    </lineage>
</organism>
<dbReference type="InParanoid" id="A0A0H2SBY9"/>
<feature type="compositionally biased region" description="Low complexity" evidence="1">
    <location>
        <begin position="26"/>
        <end position="44"/>
    </location>
</feature>
<evidence type="ECO:0000313" key="2">
    <source>
        <dbReference type="EMBL" id="KLO19248.1"/>
    </source>
</evidence>
<feature type="region of interest" description="Disordered" evidence="1">
    <location>
        <begin position="320"/>
        <end position="496"/>
    </location>
</feature>
<feature type="region of interest" description="Disordered" evidence="1">
    <location>
        <begin position="213"/>
        <end position="232"/>
    </location>
</feature>
<feature type="compositionally biased region" description="Polar residues" evidence="1">
    <location>
        <begin position="549"/>
        <end position="566"/>
    </location>
</feature>
<feature type="compositionally biased region" description="Low complexity" evidence="1">
    <location>
        <begin position="803"/>
        <end position="813"/>
    </location>
</feature>
<feature type="region of interest" description="Disordered" evidence="1">
    <location>
        <begin position="603"/>
        <end position="919"/>
    </location>
</feature>
<reference evidence="2 3" key="1">
    <citation type="submission" date="2015-04" db="EMBL/GenBank/DDBJ databases">
        <title>Complete genome sequence of Schizopora paradoxa KUC8140, a cosmopolitan wood degrader in East Asia.</title>
        <authorList>
            <consortium name="DOE Joint Genome Institute"/>
            <person name="Min B."/>
            <person name="Park H."/>
            <person name="Jang Y."/>
            <person name="Kim J.-J."/>
            <person name="Kim K.H."/>
            <person name="Pangilinan J."/>
            <person name="Lipzen A."/>
            <person name="Riley R."/>
            <person name="Grigoriev I.V."/>
            <person name="Spatafora J.W."/>
            <person name="Choi I.-G."/>
        </authorList>
    </citation>
    <scope>NUCLEOTIDE SEQUENCE [LARGE SCALE GENOMIC DNA]</scope>
    <source>
        <strain evidence="2 3">KUC8140</strain>
    </source>
</reference>
<dbReference type="STRING" id="27342.A0A0H2SBY9"/>
<dbReference type="OrthoDB" id="3237291at2759"/>
<keyword evidence="3" id="KW-1185">Reference proteome</keyword>
<feature type="compositionally biased region" description="Basic residues" evidence="1">
    <location>
        <begin position="641"/>
        <end position="651"/>
    </location>
</feature>
<accession>A0A0H2SBY9</accession>
<evidence type="ECO:0000256" key="1">
    <source>
        <dbReference type="SAM" id="MobiDB-lite"/>
    </source>
</evidence>
<feature type="compositionally biased region" description="Low complexity" evidence="1">
    <location>
        <begin position="627"/>
        <end position="638"/>
    </location>
</feature>
<dbReference type="Proteomes" id="UP000053477">
    <property type="component" value="Unassembled WGS sequence"/>
</dbReference>
<feature type="region of interest" description="Disordered" evidence="1">
    <location>
        <begin position="515"/>
        <end position="566"/>
    </location>
</feature>
<evidence type="ECO:0000313" key="3">
    <source>
        <dbReference type="Proteomes" id="UP000053477"/>
    </source>
</evidence>
<gene>
    <name evidence="2" type="ORF">SCHPADRAFT_83327</name>
</gene>
<feature type="compositionally biased region" description="Low complexity" evidence="1">
    <location>
        <begin position="746"/>
        <end position="762"/>
    </location>
</feature>
<feature type="compositionally biased region" description="Polar residues" evidence="1">
    <location>
        <begin position="408"/>
        <end position="433"/>
    </location>
</feature>
<feature type="compositionally biased region" description="Low complexity" evidence="1">
    <location>
        <begin position="831"/>
        <end position="853"/>
    </location>
</feature>
<feature type="region of interest" description="Disordered" evidence="1">
    <location>
        <begin position="99"/>
        <end position="125"/>
    </location>
</feature>
<dbReference type="AlphaFoldDB" id="A0A0H2SBY9"/>
<feature type="region of interest" description="Disordered" evidence="1">
    <location>
        <begin position="19"/>
        <end position="44"/>
    </location>
</feature>
<protein>
    <submittedName>
        <fullName evidence="2">Uncharacterized protein</fullName>
    </submittedName>
</protein>
<sequence length="919" mass="97912">MPSERVVSPGVSLKERIAALQQRNGSISPPNSSPPAKGAANALQGAGALRDKIARFEVKGGVPVPRGSFGLGAPPVREDAALRRKGELYGNRIVSANAGKFQSPPSGFGSKDGQLSLGTGDGSPVQRKRCISTSVLNSYVPDTIVRSDSFSSTTSSIEESDSILDASLEDHSPIPESPTKLTRRSSVSDVDAKRSSLLLSGPNFNIAQKRDSILFPSSPRRAPATPPSPSRTITQEMTDATVADEPAAAIDAEDSVVAQREELNEAPKEVHVVDAEIDLRHDAHQEIFPVSEDASPNDKVDAISSNTVDEVHHATVAVKLELDDDPPPSVEPELSTSSVDPVTSDIILSPEIADVPQESISIEPTIDEESSEPDNTAPLSTSPPPPLSPSPSSESLHFSRDPTPQPSSPIQDVSMSSVPIPSVEDNTVASTVDISRKDDISPILQSQSMPAIVLSNAPTPQEDEADAKNKSSVTRTTSLRRPRSPNPITLPSVPEQTYTELSLECKTGPKSFKAVVHGKKTHTKPPSPVNHATQVVAPLNLRKGRTSTRRSQGAVPTSPRTPNSPDLSLLVAQAAQLEQRLSGDPEEEIIKEEDGVQEIVVLQEMTMNETTPNLEVDEFGRGPPISPSLQSLISNSSNDSKRRRSKSKSSKNRLPVIDDSGIPPPTPPPKSARWFKTMPASILSRNQSLGSESTGDRHSRASWSSEKSSEDSSAITTPPSPTFDLVTLPLAEEDQYNHPGYRLGGRRSSSISSSSVLSSPKKSPSKKLMSRSSTFMSRMLTRAGKSSSTLALPDDSGSISDVPRASSPSPSHRSSSRSEYGLSTASPQLVPSLPSRPTSTISTSSPASVLSSTIFDAFPEVPQDAPTPPPKSPLHFPRGNNPAPQLVSRSISSVSKKSRVSDPPSWYDEENGVHHSLLL</sequence>
<feature type="compositionally biased region" description="Polar residues" evidence="1">
    <location>
        <begin position="683"/>
        <end position="693"/>
    </location>
</feature>